<dbReference type="NCBIfam" id="NF009789">
    <property type="entry name" value="PRK13281.1"/>
    <property type="match status" value="1"/>
</dbReference>
<dbReference type="EMBL" id="BAABBM010000001">
    <property type="protein sequence ID" value="GAA3892905.1"/>
    <property type="molecule type" value="Genomic_DNA"/>
</dbReference>
<feature type="binding site" evidence="3">
    <location>
        <begin position="128"/>
        <end position="129"/>
    </location>
    <ligand>
        <name>substrate</name>
    </ligand>
</feature>
<feature type="binding site" evidence="3">
    <location>
        <position position="232"/>
    </location>
    <ligand>
        <name>substrate</name>
    </ligand>
</feature>
<reference evidence="5" key="1">
    <citation type="journal article" date="2019" name="Int. J. Syst. Evol. Microbiol.">
        <title>The Global Catalogue of Microorganisms (GCM) 10K type strain sequencing project: providing services to taxonomists for standard genome sequencing and annotation.</title>
        <authorList>
            <consortium name="The Broad Institute Genomics Platform"/>
            <consortium name="The Broad Institute Genome Sequencing Center for Infectious Disease"/>
            <person name="Wu L."/>
            <person name="Ma J."/>
        </authorList>
    </citation>
    <scope>NUCLEOTIDE SEQUENCE [LARGE SCALE GENOMIC DNA]</scope>
    <source>
        <strain evidence="5">JCM 17543</strain>
    </source>
</reference>
<comment type="pathway">
    <text evidence="3">Amino-acid degradation; L-arginine degradation via AST pathway; L-glutamate and succinate from L-arginine: step 2/5.</text>
</comment>
<gene>
    <name evidence="3" type="primary">astB</name>
    <name evidence="4" type="ORF">GCM10022276_10130</name>
</gene>
<keyword evidence="2 3" id="KW-0378">Hydrolase</keyword>
<evidence type="ECO:0000256" key="3">
    <source>
        <dbReference type="HAMAP-Rule" id="MF_01172"/>
    </source>
</evidence>
<name>A0ABP7L4C2_9SPHN</name>
<feature type="binding site" evidence="3">
    <location>
        <position position="101"/>
    </location>
    <ligand>
        <name>substrate</name>
    </ligand>
</feature>
<dbReference type="PANTHER" id="PTHR30420">
    <property type="entry name" value="N-SUCCINYLARGININE DIHYDROLASE"/>
    <property type="match status" value="1"/>
</dbReference>
<comment type="function">
    <text evidence="3">Catalyzes the hydrolysis of N(2)-succinylarginine into N(2)-succinylornithine, ammonia and CO(2).</text>
</comment>
<accession>A0ABP7L4C2</accession>
<feature type="binding site" evidence="3">
    <location>
        <position position="194"/>
    </location>
    <ligand>
        <name>substrate</name>
    </ligand>
</feature>
<comment type="caution">
    <text evidence="4">The sequence shown here is derived from an EMBL/GenBank/DDBJ whole genome shotgun (WGS) entry which is preliminary data.</text>
</comment>
<proteinExistence type="inferred from homology"/>
<keyword evidence="5" id="KW-1185">Reference proteome</keyword>
<dbReference type="Gene3D" id="3.75.10.20">
    <property type="entry name" value="Succinylarginine dihydrolase"/>
    <property type="match status" value="1"/>
</dbReference>
<feature type="binding site" evidence="3">
    <location>
        <position position="341"/>
    </location>
    <ligand>
        <name>substrate</name>
    </ligand>
</feature>
<dbReference type="InterPro" id="IPR007079">
    <property type="entry name" value="SuccinylArg_d-Hdrlase_AstB"/>
</dbReference>
<dbReference type="RefSeq" id="WP_344698600.1">
    <property type="nucleotide sequence ID" value="NZ_BAABBM010000001.1"/>
</dbReference>
<feature type="active site" evidence="3">
    <location>
        <position position="230"/>
    </location>
</feature>
<dbReference type="HAMAP" id="MF_01172">
    <property type="entry name" value="AstB"/>
    <property type="match status" value="1"/>
</dbReference>
<dbReference type="Pfam" id="PF04996">
    <property type="entry name" value="AstB"/>
    <property type="match status" value="1"/>
</dbReference>
<evidence type="ECO:0000256" key="1">
    <source>
        <dbReference type="ARBA" id="ARBA00022503"/>
    </source>
</evidence>
<keyword evidence="1 3" id="KW-0056">Arginine metabolism</keyword>
<dbReference type="Proteomes" id="UP001500827">
    <property type="component" value="Unassembled WGS sequence"/>
</dbReference>
<feature type="binding site" evidence="3">
    <location>
        <begin position="19"/>
        <end position="28"/>
    </location>
    <ligand>
        <name>substrate</name>
    </ligand>
</feature>
<dbReference type="PANTHER" id="PTHR30420:SF2">
    <property type="entry name" value="N-SUCCINYLARGININE DIHYDROLASE"/>
    <property type="match status" value="1"/>
</dbReference>
<evidence type="ECO:0000256" key="2">
    <source>
        <dbReference type="ARBA" id="ARBA00022801"/>
    </source>
</evidence>
<feature type="active site" description="Nucleophile" evidence="3">
    <location>
        <position position="347"/>
    </location>
</feature>
<dbReference type="SUPFAM" id="SSF55909">
    <property type="entry name" value="Pentein"/>
    <property type="match status" value="1"/>
</dbReference>
<dbReference type="InterPro" id="IPR037031">
    <property type="entry name" value="AstB_sf"/>
</dbReference>
<comment type="similarity">
    <text evidence="3">Belongs to the succinylarginine dihydrolase family.</text>
</comment>
<sequence length="415" mass="44353">MSLLEINFDGIVGPSHNYAGLSFGNVASMRHAGAVSEPRAAALQGLDKMRSNLALGLTQGILLPHPRPHHAWLAKLGATIESADDTLAANAMSASAMWAANAATVSPDPDTADGRCHLTVANLRTMPHRSHEWPATLAQLQTAFASDVFTVHAPVPPAFGDEGAANHMRLAPSHGEAGVEVFVYGVSGGAFPARQHIEASRAIARLHGLDPDRVIFAEQSEEAIAAGAFHNDVVAVANERVLFAHEKAFADKQSLLDACERLVRGFEYVEVPDAEVPLADAVRSYLFNAQLVTPPDGQPTLIIPNEAQETPSVWRWVEAHVAGNGPIRRVEVVDVRQSMANGGGPACLRLRVVADPATVDQRFLVDEAALDRISEIIGRYWPEQIHHSELQNPALIQDVEAARGALLDGLGLGHG</sequence>
<evidence type="ECO:0000313" key="4">
    <source>
        <dbReference type="EMBL" id="GAA3892905.1"/>
    </source>
</evidence>
<comment type="subunit">
    <text evidence="3">Homodimer.</text>
</comment>
<dbReference type="EC" id="3.5.3.23" evidence="3"/>
<evidence type="ECO:0000313" key="5">
    <source>
        <dbReference type="Proteomes" id="UP001500827"/>
    </source>
</evidence>
<protein>
    <recommendedName>
        <fullName evidence="3">N-succinylarginine dihydrolase</fullName>
        <ecNumber evidence="3">3.5.3.23</ecNumber>
    </recommendedName>
</protein>
<organism evidence="4 5">
    <name type="scientific">Sphingomonas limnosediminicola</name>
    <dbReference type="NCBI Taxonomy" id="940133"/>
    <lineage>
        <taxon>Bacteria</taxon>
        <taxon>Pseudomonadati</taxon>
        <taxon>Pseudomonadota</taxon>
        <taxon>Alphaproteobacteria</taxon>
        <taxon>Sphingomonadales</taxon>
        <taxon>Sphingomonadaceae</taxon>
        <taxon>Sphingomonas</taxon>
    </lineage>
</organism>
<comment type="catalytic activity">
    <reaction evidence="3">
        <text>N(2)-succinyl-L-arginine + 2 H2O + 2 H(+) = N(2)-succinyl-L-ornithine + 2 NH4(+) + CO2</text>
        <dbReference type="Rhea" id="RHEA:19533"/>
        <dbReference type="ChEBI" id="CHEBI:15377"/>
        <dbReference type="ChEBI" id="CHEBI:15378"/>
        <dbReference type="ChEBI" id="CHEBI:16526"/>
        <dbReference type="ChEBI" id="CHEBI:28938"/>
        <dbReference type="ChEBI" id="CHEBI:58241"/>
        <dbReference type="ChEBI" id="CHEBI:58514"/>
        <dbReference type="EC" id="3.5.3.23"/>
    </reaction>
</comment>
<feature type="active site" evidence="3">
    <location>
        <position position="162"/>
    </location>
</feature>